<evidence type="ECO:0000256" key="1">
    <source>
        <dbReference type="ARBA" id="ARBA00023002"/>
    </source>
</evidence>
<gene>
    <name evidence="4" type="ORF">IM697_37740</name>
</gene>
<dbReference type="InterPro" id="IPR013786">
    <property type="entry name" value="AcylCoA_DH/ox_N"/>
</dbReference>
<dbReference type="Gene3D" id="1.10.540.10">
    <property type="entry name" value="Acyl-CoA dehydrogenase/oxidase, N-terminal domain"/>
    <property type="match status" value="1"/>
</dbReference>
<sequence>MPADQQPDTGTADAAEAVRALAARCAADADTTRKLSREVADAVRGAGFARHFVGREHGGAEGSFAELTRAVVTVARGCASTAWYASLAAYSGRIASHLPREGREAVWADSPDTVIATGLMPAGRAVKVDGGWRLSGRWGYVSGIDLADWVLVCAVVPGAEGPPAMRFFALPWGTWTVENTWDSVGMRATGSHTVTVEDALVAEHFSFDRQELLTGRNSSSDRPVHNMPLQAVAGLPFVAPVVGAALGALDAAAATVTGRRRTPAGEVKLVRAAGRIDAARLLVEQNADTADSHRLDRGLLARAERNATTAAELLRDSAGQLVALAGTGGLGETHALQRHWRDITSATSHVALQYETSAAKSHANALLGPAEE</sequence>
<dbReference type="RefSeq" id="WP_194040983.1">
    <property type="nucleotide sequence ID" value="NZ_CP063373.1"/>
</dbReference>
<dbReference type="InterPro" id="IPR036250">
    <property type="entry name" value="AcylCo_DH-like_C"/>
</dbReference>
<dbReference type="GO" id="GO:0016787">
    <property type="term" value="F:hydrolase activity"/>
    <property type="evidence" value="ECO:0007669"/>
    <property type="project" value="UniProtKB-KW"/>
</dbReference>
<dbReference type="InterPro" id="IPR013107">
    <property type="entry name" value="Acyl-CoA_DH_C"/>
</dbReference>
<dbReference type="Gene3D" id="1.20.140.10">
    <property type="entry name" value="Butyryl-CoA Dehydrogenase, subunit A, domain 3"/>
    <property type="match status" value="1"/>
</dbReference>
<dbReference type="GO" id="GO:0050660">
    <property type="term" value="F:flavin adenine dinucleotide binding"/>
    <property type="evidence" value="ECO:0007669"/>
    <property type="project" value="InterPro"/>
</dbReference>
<dbReference type="InterPro" id="IPR009100">
    <property type="entry name" value="AcylCoA_DH/oxidase_NM_dom_sf"/>
</dbReference>
<accession>A0A7M2SJU3</accession>
<keyword evidence="5" id="KW-1185">Reference proteome</keyword>
<reference evidence="4 5" key="1">
    <citation type="submission" date="2020-10" db="EMBL/GenBank/DDBJ databases">
        <title>Streptomyces ferrugineus complate genome analysis.</title>
        <authorList>
            <person name="Anwar N."/>
        </authorList>
    </citation>
    <scope>NUCLEOTIDE SEQUENCE [LARGE SCALE GENOMIC DNA]</scope>
    <source>
        <strain evidence="4 5">CCTCC AA2014009</strain>
    </source>
</reference>
<keyword evidence="1" id="KW-0560">Oxidoreductase</keyword>
<dbReference type="SUPFAM" id="SSF47203">
    <property type="entry name" value="Acyl-CoA dehydrogenase C-terminal domain-like"/>
    <property type="match status" value="1"/>
</dbReference>
<feature type="domain" description="Acyl-CoA dehydrogenase C-terminal" evidence="3">
    <location>
        <begin position="237"/>
        <end position="353"/>
    </location>
</feature>
<protein>
    <submittedName>
        <fullName evidence="4">Hydrolase</fullName>
    </submittedName>
</protein>
<evidence type="ECO:0000313" key="4">
    <source>
        <dbReference type="EMBL" id="QOV35733.1"/>
    </source>
</evidence>
<evidence type="ECO:0000259" key="3">
    <source>
        <dbReference type="Pfam" id="PF08028"/>
    </source>
</evidence>
<evidence type="ECO:0000259" key="2">
    <source>
        <dbReference type="Pfam" id="PF02771"/>
    </source>
</evidence>
<feature type="domain" description="Acyl-CoA dehydrogenase/oxidase N-terminal" evidence="2">
    <location>
        <begin position="17"/>
        <end position="87"/>
    </location>
</feature>
<dbReference type="EMBL" id="CP063373">
    <property type="protein sequence ID" value="QOV35733.1"/>
    <property type="molecule type" value="Genomic_DNA"/>
</dbReference>
<dbReference type="GO" id="GO:0003995">
    <property type="term" value="F:acyl-CoA dehydrogenase activity"/>
    <property type="evidence" value="ECO:0007669"/>
    <property type="project" value="TreeGrafter"/>
</dbReference>
<dbReference type="InterPro" id="IPR037069">
    <property type="entry name" value="AcylCoA_DH/ox_N_sf"/>
</dbReference>
<dbReference type="SUPFAM" id="SSF56645">
    <property type="entry name" value="Acyl-CoA dehydrogenase NM domain-like"/>
    <property type="match status" value="1"/>
</dbReference>
<proteinExistence type="predicted"/>
<evidence type="ECO:0000313" key="5">
    <source>
        <dbReference type="Proteomes" id="UP000594205"/>
    </source>
</evidence>
<dbReference type="AlphaFoldDB" id="A0A7M2SJU3"/>
<dbReference type="Proteomes" id="UP000594205">
    <property type="component" value="Chromosome"/>
</dbReference>
<name>A0A7M2SJU3_9ACTN</name>
<dbReference type="KEGG" id="sfeu:IM697_37740"/>
<organism evidence="4 5">
    <name type="scientific">Streptomyces ferrugineus</name>
    <dbReference type="NCBI Taxonomy" id="1413221"/>
    <lineage>
        <taxon>Bacteria</taxon>
        <taxon>Bacillati</taxon>
        <taxon>Actinomycetota</taxon>
        <taxon>Actinomycetes</taxon>
        <taxon>Kitasatosporales</taxon>
        <taxon>Streptomycetaceae</taxon>
        <taxon>Streptomyces</taxon>
    </lineage>
</organism>
<keyword evidence="4" id="KW-0378">Hydrolase</keyword>
<dbReference type="InterPro" id="IPR046373">
    <property type="entry name" value="Acyl-CoA_Oxase/DH_mid-dom_sf"/>
</dbReference>
<dbReference type="Pfam" id="PF08028">
    <property type="entry name" value="Acyl-CoA_dh_2"/>
    <property type="match status" value="1"/>
</dbReference>
<dbReference type="PANTHER" id="PTHR43884:SF12">
    <property type="entry name" value="ISOVALERYL-COA DEHYDROGENASE, MITOCHONDRIAL-RELATED"/>
    <property type="match status" value="1"/>
</dbReference>
<dbReference type="PANTHER" id="PTHR43884">
    <property type="entry name" value="ACYL-COA DEHYDROGENASE"/>
    <property type="match status" value="1"/>
</dbReference>
<dbReference type="Gene3D" id="2.40.110.10">
    <property type="entry name" value="Butyryl-CoA Dehydrogenase, subunit A, domain 2"/>
    <property type="match status" value="1"/>
</dbReference>
<dbReference type="PIRSF" id="PIRSF016578">
    <property type="entry name" value="HsaA"/>
    <property type="match status" value="1"/>
</dbReference>
<dbReference type="Pfam" id="PF02771">
    <property type="entry name" value="Acyl-CoA_dh_N"/>
    <property type="match status" value="1"/>
</dbReference>